<dbReference type="EMBL" id="JACHNU010000001">
    <property type="protein sequence ID" value="MBB4660860.1"/>
    <property type="molecule type" value="Genomic_DNA"/>
</dbReference>
<sequence length="292" mass="31373">MDDSGVAADRPRVRGDYAAGETEQVRSACLTVAVALGSLLDEICIVGGLVPLLLVDQTAPGPDGPHIGTNDLDVGLAITLLDDARYAEIATQLRQERFEPDVNANGNPTSQRWRLQGRKVTIDFLIAPPEPDAEPASVKHLLPDLGAYVVPGVALAFEERVWTPLEGHTLRGERARREIPVCGPGAFVVLKALAFAGRGKPKDVYDLIYLLRNWSRGQADVVNRLRVHAHTQQELVSEAFDVLARDFATLDSVGPSRAAEFLDGPDHDADLADAHGEISDLLTACRAAGILG</sequence>
<evidence type="ECO:0000313" key="2">
    <source>
        <dbReference type="Proteomes" id="UP000585272"/>
    </source>
</evidence>
<dbReference type="Pfam" id="PF08843">
    <property type="entry name" value="AbiEii"/>
    <property type="match status" value="1"/>
</dbReference>
<keyword evidence="2" id="KW-1185">Reference proteome</keyword>
<proteinExistence type="predicted"/>
<dbReference type="Proteomes" id="UP000585272">
    <property type="component" value="Unassembled WGS sequence"/>
</dbReference>
<dbReference type="InterPro" id="IPR014942">
    <property type="entry name" value="AbiEii"/>
</dbReference>
<accession>A0A840IAB5</accession>
<reference evidence="1 2" key="1">
    <citation type="submission" date="2020-08" db="EMBL/GenBank/DDBJ databases">
        <title>Genomic Encyclopedia of Archaeal and Bacterial Type Strains, Phase II (KMG-II): from individual species to whole genera.</title>
        <authorList>
            <person name="Goeker M."/>
        </authorList>
    </citation>
    <scope>NUCLEOTIDE SEQUENCE [LARGE SCALE GENOMIC DNA]</scope>
    <source>
        <strain evidence="1 2">DSM 23288</strain>
    </source>
</reference>
<dbReference type="RefSeq" id="WP_183338522.1">
    <property type="nucleotide sequence ID" value="NZ_JACHNU010000001.1"/>
</dbReference>
<organism evidence="1 2">
    <name type="scientific">Conexibacter arvalis</name>
    <dbReference type="NCBI Taxonomy" id="912552"/>
    <lineage>
        <taxon>Bacteria</taxon>
        <taxon>Bacillati</taxon>
        <taxon>Actinomycetota</taxon>
        <taxon>Thermoleophilia</taxon>
        <taxon>Solirubrobacterales</taxon>
        <taxon>Conexibacteraceae</taxon>
        <taxon>Conexibacter</taxon>
    </lineage>
</organism>
<protein>
    <submittedName>
        <fullName evidence="1">Uncharacterized protein</fullName>
    </submittedName>
</protein>
<name>A0A840IAB5_9ACTN</name>
<gene>
    <name evidence="1" type="ORF">BDZ31_000433</name>
</gene>
<dbReference type="AlphaFoldDB" id="A0A840IAB5"/>
<evidence type="ECO:0000313" key="1">
    <source>
        <dbReference type="EMBL" id="MBB4660860.1"/>
    </source>
</evidence>
<comment type="caution">
    <text evidence="1">The sequence shown here is derived from an EMBL/GenBank/DDBJ whole genome shotgun (WGS) entry which is preliminary data.</text>
</comment>